<feature type="signal peptide" evidence="1">
    <location>
        <begin position="1"/>
        <end position="21"/>
    </location>
</feature>
<comment type="caution">
    <text evidence="3">The sequence shown here is derived from an EMBL/GenBank/DDBJ whole genome shotgun (WGS) entry which is preliminary data.</text>
</comment>
<protein>
    <recommendedName>
        <fullName evidence="2">Flagellar assembly protein T N-terminal domain-containing protein</fullName>
    </recommendedName>
</protein>
<evidence type="ECO:0000259" key="2">
    <source>
        <dbReference type="Pfam" id="PF16548"/>
    </source>
</evidence>
<feature type="chain" id="PRO_5031472355" description="Flagellar assembly protein T N-terminal domain-containing protein" evidence="1">
    <location>
        <begin position="22"/>
        <end position="406"/>
    </location>
</feature>
<dbReference type="InterPro" id="IPR038180">
    <property type="entry name" value="FlgT_N_sf"/>
</dbReference>
<dbReference type="InterPro" id="IPR032370">
    <property type="entry name" value="FlgT_N"/>
</dbReference>
<evidence type="ECO:0000256" key="1">
    <source>
        <dbReference type="SAM" id="SignalP"/>
    </source>
</evidence>
<sequence length="406" mass="43492">MWVLLAAVMLFAAGCYPPAYYPPAEAGTVPAAGYPPPAPQGEVMVSGGEGTEVLAEGVGALPAQGGADIARDAALSDALRRAVEQGVGTFVSSETRVENFQLLSDRIYSKSRGYVSSYRVITEGLEGALYRVVVRARVRLGDIENDLAAIGLLLREQGRSRLMVVVREMPAGGNWSGYDPTMSQTMIETMLIDAFQSKGFPVVDAATVARNIEKEQLRLILAGDDRTAMLVGMRTGAEIVVAGTAERSVSSKVVAGAARDFYRFRLSVRAVSVESGEVLGAAAPVVELPFSEDEARRRAADTTAAALISRILAGWTRRENITIIQASNANFERVQLLRDEIRARLRGVSQVITRDLTGTAATIEIVSETSSREVLDGLRTRGITVPFEVLGLSGNRIEIRFTGGGQ</sequence>
<organism evidence="3">
    <name type="scientific">candidate division WOR-3 bacterium</name>
    <dbReference type="NCBI Taxonomy" id="2052148"/>
    <lineage>
        <taxon>Bacteria</taxon>
        <taxon>Bacteria division WOR-3</taxon>
    </lineage>
</organism>
<dbReference type="AlphaFoldDB" id="A0A7V0T4Z6"/>
<proteinExistence type="predicted"/>
<gene>
    <name evidence="3" type="ORF">ENN51_02040</name>
</gene>
<feature type="domain" description="Flagellar assembly protein T N-terminal" evidence="2">
    <location>
        <begin position="64"/>
        <end position="138"/>
    </location>
</feature>
<dbReference type="Pfam" id="PF16548">
    <property type="entry name" value="FlgT_N"/>
    <property type="match status" value="1"/>
</dbReference>
<dbReference type="EMBL" id="DSBX01000077">
    <property type="protein sequence ID" value="HDQ99056.1"/>
    <property type="molecule type" value="Genomic_DNA"/>
</dbReference>
<name>A0A7V0T4Z6_UNCW3</name>
<dbReference type="Gene3D" id="3.30.1660.40">
    <property type="entry name" value="FlgT, N-terminal domain"/>
    <property type="match status" value="1"/>
</dbReference>
<accession>A0A7V0T4Z6</accession>
<dbReference type="Proteomes" id="UP000885672">
    <property type="component" value="Unassembled WGS sequence"/>
</dbReference>
<keyword evidence="1" id="KW-0732">Signal</keyword>
<evidence type="ECO:0000313" key="3">
    <source>
        <dbReference type="EMBL" id="HDQ99056.1"/>
    </source>
</evidence>
<reference evidence="3" key="1">
    <citation type="journal article" date="2020" name="mSystems">
        <title>Genome- and Community-Level Interaction Insights into Carbon Utilization and Element Cycling Functions of Hydrothermarchaeota in Hydrothermal Sediment.</title>
        <authorList>
            <person name="Zhou Z."/>
            <person name="Liu Y."/>
            <person name="Xu W."/>
            <person name="Pan J."/>
            <person name="Luo Z.H."/>
            <person name="Li M."/>
        </authorList>
    </citation>
    <scope>NUCLEOTIDE SEQUENCE [LARGE SCALE GENOMIC DNA]</scope>
    <source>
        <strain evidence="3">SpSt-1182</strain>
    </source>
</reference>
<dbReference type="Gene3D" id="3.40.50.10610">
    <property type="entry name" value="ABC-type transport auxiliary lipoprotein component"/>
    <property type="match status" value="1"/>
</dbReference>